<evidence type="ECO:0000313" key="2">
    <source>
        <dbReference type="Proteomes" id="UP000813427"/>
    </source>
</evidence>
<name>A0A8K0S2I0_9HYPO</name>
<proteinExistence type="predicted"/>
<dbReference type="Proteomes" id="UP000813427">
    <property type="component" value="Unassembled WGS sequence"/>
</dbReference>
<accession>A0A8K0S2I0</accession>
<dbReference type="AlphaFoldDB" id="A0A8K0S2I0"/>
<organism evidence="1 2">
    <name type="scientific">Fusarium tricinctum</name>
    <dbReference type="NCBI Taxonomy" id="61284"/>
    <lineage>
        <taxon>Eukaryota</taxon>
        <taxon>Fungi</taxon>
        <taxon>Dikarya</taxon>
        <taxon>Ascomycota</taxon>
        <taxon>Pezizomycotina</taxon>
        <taxon>Sordariomycetes</taxon>
        <taxon>Hypocreomycetidae</taxon>
        <taxon>Hypocreales</taxon>
        <taxon>Nectriaceae</taxon>
        <taxon>Fusarium</taxon>
        <taxon>Fusarium tricinctum species complex</taxon>
    </lineage>
</organism>
<sequence>MAGVIENAFIQLRPGYDAQRLRALLKDCQQIQALWIREHQPKLLEGKPYDYTTDCWISEGESPHLLLTAPWESVEGHKEWIQSHENVNVMDDIKALIREENDAVDLYHLFPAGENEFRGDVLAKGPVKVWRISVKPEEKESLEKEYRLIETNSSTEPGQRMWAGWRVEKEESEELVIIASPSFEDAIESSIVVRMEDAKVSRFEQKPLLH</sequence>
<dbReference type="EMBL" id="JAGPXF010000004">
    <property type="protein sequence ID" value="KAH7246436.1"/>
    <property type="molecule type" value="Genomic_DNA"/>
</dbReference>
<evidence type="ECO:0008006" key="3">
    <source>
        <dbReference type="Google" id="ProtNLM"/>
    </source>
</evidence>
<gene>
    <name evidence="1" type="ORF">BKA59DRAFT_455482</name>
</gene>
<protein>
    <recommendedName>
        <fullName evidence="3">ABM domain-containing protein</fullName>
    </recommendedName>
</protein>
<reference evidence="1" key="1">
    <citation type="journal article" date="2021" name="Nat. Commun.">
        <title>Genetic determinants of endophytism in the Arabidopsis root mycobiome.</title>
        <authorList>
            <person name="Mesny F."/>
            <person name="Miyauchi S."/>
            <person name="Thiergart T."/>
            <person name="Pickel B."/>
            <person name="Atanasova L."/>
            <person name="Karlsson M."/>
            <person name="Huettel B."/>
            <person name="Barry K.W."/>
            <person name="Haridas S."/>
            <person name="Chen C."/>
            <person name="Bauer D."/>
            <person name="Andreopoulos W."/>
            <person name="Pangilinan J."/>
            <person name="LaButti K."/>
            <person name="Riley R."/>
            <person name="Lipzen A."/>
            <person name="Clum A."/>
            <person name="Drula E."/>
            <person name="Henrissat B."/>
            <person name="Kohler A."/>
            <person name="Grigoriev I.V."/>
            <person name="Martin F.M."/>
            <person name="Hacquard S."/>
        </authorList>
    </citation>
    <scope>NUCLEOTIDE SEQUENCE</scope>
    <source>
        <strain evidence="1">MPI-SDFR-AT-0068</strain>
    </source>
</reference>
<comment type="caution">
    <text evidence="1">The sequence shown here is derived from an EMBL/GenBank/DDBJ whole genome shotgun (WGS) entry which is preliminary data.</text>
</comment>
<evidence type="ECO:0000313" key="1">
    <source>
        <dbReference type="EMBL" id="KAH7246436.1"/>
    </source>
</evidence>
<dbReference type="OrthoDB" id="3542212at2759"/>
<keyword evidence="2" id="KW-1185">Reference proteome</keyword>